<gene>
    <name evidence="2" type="ORF">ENP55_03420</name>
</gene>
<dbReference type="Gene3D" id="1.20.1260.10">
    <property type="match status" value="1"/>
</dbReference>
<accession>A0A7C2FP52</accession>
<dbReference type="InterPro" id="IPR009078">
    <property type="entry name" value="Ferritin-like_SF"/>
</dbReference>
<dbReference type="EMBL" id="DSJT01000021">
    <property type="protein sequence ID" value="HEF87339.1"/>
    <property type="molecule type" value="Genomic_DNA"/>
</dbReference>
<feature type="domain" description="Rubrerythrin diiron-binding" evidence="1">
    <location>
        <begin position="92"/>
        <end position="145"/>
    </location>
</feature>
<comment type="caution">
    <text evidence="2">The sequence shown here is derived from an EMBL/GenBank/DDBJ whole genome shotgun (WGS) entry which is preliminary data.</text>
</comment>
<name>A0A7C2FP52_9CREN</name>
<dbReference type="Pfam" id="PF02915">
    <property type="entry name" value="Rubrerythrin"/>
    <property type="match status" value="1"/>
</dbReference>
<proteinExistence type="predicted"/>
<evidence type="ECO:0000313" key="2">
    <source>
        <dbReference type="EMBL" id="HEF87339.1"/>
    </source>
</evidence>
<dbReference type="AlphaFoldDB" id="A0A7C2FP52"/>
<organism evidence="2">
    <name type="scientific">Thermosphaera aggregans</name>
    <dbReference type="NCBI Taxonomy" id="54254"/>
    <lineage>
        <taxon>Archaea</taxon>
        <taxon>Thermoproteota</taxon>
        <taxon>Thermoprotei</taxon>
        <taxon>Desulfurococcales</taxon>
        <taxon>Desulfurococcaceae</taxon>
        <taxon>Thermosphaera</taxon>
    </lineage>
</organism>
<sequence length="146" mass="16792">MSYELIKKALDIEEKATASYFHSIGVLRLRGVEVKDLEEVIKKIAVETLIHKELMKGMLKAYEEALDKESQVMKELENIEPSAVEKALIVKLLKEHLIIESDMIATYKELAESLKYPVLKQLAEALAENERVHHELLTSLIKKYEE</sequence>
<dbReference type="InterPro" id="IPR003251">
    <property type="entry name" value="Rr_diiron-bd_dom"/>
</dbReference>
<dbReference type="GO" id="GO:0046872">
    <property type="term" value="F:metal ion binding"/>
    <property type="evidence" value="ECO:0007669"/>
    <property type="project" value="InterPro"/>
</dbReference>
<evidence type="ECO:0000259" key="1">
    <source>
        <dbReference type="Pfam" id="PF02915"/>
    </source>
</evidence>
<dbReference type="SUPFAM" id="SSF47240">
    <property type="entry name" value="Ferritin-like"/>
    <property type="match status" value="1"/>
</dbReference>
<dbReference type="InterPro" id="IPR012347">
    <property type="entry name" value="Ferritin-like"/>
</dbReference>
<protein>
    <submittedName>
        <fullName evidence="2">Rubrerythrin family protein</fullName>
    </submittedName>
</protein>
<reference evidence="2" key="1">
    <citation type="journal article" date="2020" name="mSystems">
        <title>Genome- and Community-Level Interaction Insights into Carbon Utilization and Element Cycling Functions of Hydrothermarchaeota in Hydrothermal Sediment.</title>
        <authorList>
            <person name="Zhou Z."/>
            <person name="Liu Y."/>
            <person name="Xu W."/>
            <person name="Pan J."/>
            <person name="Luo Z.H."/>
            <person name="Li M."/>
        </authorList>
    </citation>
    <scope>NUCLEOTIDE SEQUENCE [LARGE SCALE GENOMIC DNA]</scope>
    <source>
        <strain evidence="2">SpSt-23</strain>
    </source>
</reference>
<dbReference type="GO" id="GO:0016491">
    <property type="term" value="F:oxidoreductase activity"/>
    <property type="evidence" value="ECO:0007669"/>
    <property type="project" value="InterPro"/>
</dbReference>